<evidence type="ECO:0000256" key="1">
    <source>
        <dbReference type="ARBA" id="ARBA00010211"/>
    </source>
</evidence>
<dbReference type="AlphaFoldDB" id="A0A841U7F7"/>
<gene>
    <name evidence="4" type="ORF">H7B90_21150</name>
</gene>
<dbReference type="InterPro" id="IPR036663">
    <property type="entry name" value="Fumarylacetoacetase_C_sf"/>
</dbReference>
<reference evidence="4 5" key="1">
    <citation type="submission" date="2020-08" db="EMBL/GenBank/DDBJ databases">
        <title>Cohnella phylogeny.</title>
        <authorList>
            <person name="Dunlap C."/>
        </authorList>
    </citation>
    <scope>NUCLEOTIDE SEQUENCE [LARGE SCALE GENOMIC DNA]</scope>
    <source>
        <strain evidence="4 5">DSM 25239</strain>
    </source>
</reference>
<dbReference type="Pfam" id="PF01557">
    <property type="entry name" value="FAA_hydrolase"/>
    <property type="match status" value="1"/>
</dbReference>
<comment type="similarity">
    <text evidence="1">Belongs to the FAH family.</text>
</comment>
<feature type="domain" description="Fumarylacetoacetase-like C-terminal" evidence="3">
    <location>
        <begin position="12"/>
        <end position="197"/>
    </location>
</feature>
<evidence type="ECO:0000313" key="5">
    <source>
        <dbReference type="Proteomes" id="UP000553776"/>
    </source>
</evidence>
<accession>A0A841U7F7</accession>
<protein>
    <submittedName>
        <fullName evidence="4">Fumarylacetoacetate hydrolase family protein</fullName>
    </submittedName>
</protein>
<evidence type="ECO:0000259" key="3">
    <source>
        <dbReference type="Pfam" id="PF01557"/>
    </source>
</evidence>
<name>A0A841U7F7_9BACL</name>
<comment type="caution">
    <text evidence="4">The sequence shown here is derived from an EMBL/GenBank/DDBJ whole genome shotgun (WGS) entry which is preliminary data.</text>
</comment>
<keyword evidence="4" id="KW-0378">Hydrolase</keyword>
<dbReference type="EMBL" id="JACJVR010000081">
    <property type="protein sequence ID" value="MBB6693910.1"/>
    <property type="molecule type" value="Genomic_DNA"/>
</dbReference>
<dbReference type="PANTHER" id="PTHR11820">
    <property type="entry name" value="ACYLPYRUVASE"/>
    <property type="match status" value="1"/>
</dbReference>
<evidence type="ECO:0000256" key="2">
    <source>
        <dbReference type="ARBA" id="ARBA00022723"/>
    </source>
</evidence>
<organism evidence="4 5">
    <name type="scientific">Cohnella xylanilytica</name>
    <dbReference type="NCBI Taxonomy" id="557555"/>
    <lineage>
        <taxon>Bacteria</taxon>
        <taxon>Bacillati</taxon>
        <taxon>Bacillota</taxon>
        <taxon>Bacilli</taxon>
        <taxon>Bacillales</taxon>
        <taxon>Paenibacillaceae</taxon>
        <taxon>Cohnella</taxon>
    </lineage>
</organism>
<dbReference type="GO" id="GO:0046872">
    <property type="term" value="F:metal ion binding"/>
    <property type="evidence" value="ECO:0007669"/>
    <property type="project" value="UniProtKB-KW"/>
</dbReference>
<proteinExistence type="inferred from homology"/>
<dbReference type="PANTHER" id="PTHR11820:SF7">
    <property type="entry name" value="ACYLPYRUVASE FAHD1, MITOCHONDRIAL"/>
    <property type="match status" value="1"/>
</dbReference>
<evidence type="ECO:0000313" key="4">
    <source>
        <dbReference type="EMBL" id="MBB6693910.1"/>
    </source>
</evidence>
<dbReference type="RefSeq" id="WP_185137895.1">
    <property type="nucleotide sequence ID" value="NZ_JACJVR010000081.1"/>
</dbReference>
<sequence>MTALSPQDIRNIYCVGRNYRLHAAELGNAVPESPMIFTKPTHALVPWQGEVGLPGSIGAVHYEAEIVLYVAEPFRPERPLDEQISHFTVGLDLTLRDVQDRLKAKGYPWLEAKGFRNSAAVGNWLPYPGLAELAAKDFSLLINGREAQRGNVKDMVFGFAELAAFIHSRYGLGAGDLIYTGTPAGVGALRSSDELVLQYGGQEVGRGTAVLRP</sequence>
<dbReference type="Proteomes" id="UP000553776">
    <property type="component" value="Unassembled WGS sequence"/>
</dbReference>
<dbReference type="GO" id="GO:0018773">
    <property type="term" value="F:acetylpyruvate hydrolase activity"/>
    <property type="evidence" value="ECO:0007669"/>
    <property type="project" value="TreeGrafter"/>
</dbReference>
<dbReference type="SUPFAM" id="SSF56529">
    <property type="entry name" value="FAH"/>
    <property type="match status" value="1"/>
</dbReference>
<dbReference type="InterPro" id="IPR011234">
    <property type="entry name" value="Fumarylacetoacetase-like_C"/>
</dbReference>
<keyword evidence="5" id="KW-1185">Reference proteome</keyword>
<keyword evidence="2" id="KW-0479">Metal-binding</keyword>
<dbReference type="Gene3D" id="3.90.850.10">
    <property type="entry name" value="Fumarylacetoacetase-like, C-terminal domain"/>
    <property type="match status" value="1"/>
</dbReference>